<feature type="transmembrane region" description="Helical" evidence="10">
    <location>
        <begin position="172"/>
        <end position="191"/>
    </location>
</feature>
<dbReference type="Pfam" id="PF00999">
    <property type="entry name" value="Na_H_Exchanger"/>
    <property type="match status" value="1"/>
</dbReference>
<dbReference type="InterPro" id="IPR006153">
    <property type="entry name" value="Cation/H_exchanger_TM"/>
</dbReference>
<comment type="subcellular location">
    <subcellularLocation>
        <location evidence="1">Membrane</location>
        <topology evidence="1">Multi-pass membrane protein</topology>
    </subcellularLocation>
</comment>
<evidence type="ECO:0000256" key="2">
    <source>
        <dbReference type="ARBA" id="ARBA00022448"/>
    </source>
</evidence>
<keyword evidence="6 10" id="KW-1133">Transmembrane helix</keyword>
<reference evidence="14 15" key="1">
    <citation type="submission" date="2021-02" db="EMBL/GenBank/DDBJ databases">
        <title>Plant Genome Project.</title>
        <authorList>
            <person name="Zhang R.-G."/>
        </authorList>
    </citation>
    <scope>NUCLEOTIDE SEQUENCE [LARGE SCALE GENOMIC DNA]</scope>
    <source>
        <tissue evidence="14">Leaves</tissue>
    </source>
</reference>
<keyword evidence="8 10" id="KW-0472">Membrane</keyword>
<protein>
    <recommendedName>
        <fullName evidence="16">Cation/H+ exchanger domain-containing protein</fullName>
    </recommendedName>
</protein>
<evidence type="ECO:0000313" key="15">
    <source>
        <dbReference type="Proteomes" id="UP000827721"/>
    </source>
</evidence>
<dbReference type="PANTHER" id="PTHR32468">
    <property type="entry name" value="CATION/H + ANTIPORTER"/>
    <property type="match status" value="1"/>
</dbReference>
<dbReference type="PANTHER" id="PTHR32468:SF17">
    <property type="entry name" value="CATION_H(+) ANTIPORTER 4"/>
    <property type="match status" value="1"/>
</dbReference>
<feature type="transmembrane region" description="Helical" evidence="10">
    <location>
        <begin position="100"/>
        <end position="120"/>
    </location>
</feature>
<evidence type="ECO:0000256" key="3">
    <source>
        <dbReference type="ARBA" id="ARBA00022538"/>
    </source>
</evidence>
<feature type="domain" description="Cation/H+ exchanger transmembrane" evidence="11">
    <location>
        <begin position="62"/>
        <end position="400"/>
    </location>
</feature>
<feature type="domain" description="Cation/H(+) antiporter C-terminal" evidence="13">
    <location>
        <begin position="623"/>
        <end position="765"/>
    </location>
</feature>
<keyword evidence="15" id="KW-1185">Reference proteome</keyword>
<evidence type="ECO:0000259" key="13">
    <source>
        <dbReference type="Pfam" id="PF23259"/>
    </source>
</evidence>
<dbReference type="InterPro" id="IPR050794">
    <property type="entry name" value="CPA2_transporter"/>
</dbReference>
<keyword evidence="7" id="KW-0406">Ion transport</keyword>
<keyword evidence="5" id="KW-0630">Potassium</keyword>
<keyword evidence="4 10" id="KW-0812">Transmembrane</keyword>
<proteinExistence type="inferred from homology"/>
<feature type="domain" description="Cation/H(+) antiporter central" evidence="12">
    <location>
        <begin position="484"/>
        <end position="605"/>
    </location>
</feature>
<evidence type="ECO:0000256" key="10">
    <source>
        <dbReference type="SAM" id="Phobius"/>
    </source>
</evidence>
<comment type="similarity">
    <text evidence="9">Belongs to the monovalent cation:proton antiporter 2 (CPA2) transporter (TC 2.A.37) family. CHX (TC 2.A.37.4) subfamily.</text>
</comment>
<feature type="transmembrane region" description="Helical" evidence="10">
    <location>
        <begin position="241"/>
        <end position="263"/>
    </location>
</feature>
<dbReference type="Proteomes" id="UP000827721">
    <property type="component" value="Unassembled WGS sequence"/>
</dbReference>
<feature type="transmembrane region" description="Helical" evidence="10">
    <location>
        <begin position="275"/>
        <end position="294"/>
    </location>
</feature>
<evidence type="ECO:0000259" key="11">
    <source>
        <dbReference type="Pfam" id="PF00999"/>
    </source>
</evidence>
<evidence type="ECO:0000259" key="12">
    <source>
        <dbReference type="Pfam" id="PF23256"/>
    </source>
</evidence>
<evidence type="ECO:0000256" key="9">
    <source>
        <dbReference type="ARBA" id="ARBA00038341"/>
    </source>
</evidence>
<evidence type="ECO:0000256" key="5">
    <source>
        <dbReference type="ARBA" id="ARBA00022958"/>
    </source>
</evidence>
<keyword evidence="3" id="KW-0633">Potassium transport</keyword>
<feature type="transmembrane region" description="Helical" evidence="10">
    <location>
        <begin position="300"/>
        <end position="318"/>
    </location>
</feature>
<evidence type="ECO:0000256" key="6">
    <source>
        <dbReference type="ARBA" id="ARBA00022989"/>
    </source>
</evidence>
<comment type="caution">
    <text evidence="14">The sequence shown here is derived from an EMBL/GenBank/DDBJ whole genome shotgun (WGS) entry which is preliminary data.</text>
</comment>
<sequence length="843" mass="94365">MVNNLTQICITLPPKVQSPGLGRLLMHDENADPSSTTSGYDWYNKYALPRLETHIALIFAVTQIVHFFLKRLGLPLFTSQLIAGMILSKAVPWTDEGVQIIGTLGIFGYGLFLFLSGVKMDPSMVSRVNKRSWYIGLLSMLVPLLSMLPIMLHEFDEKDKENHEVDPKLKTLFLLPYYALTSLPVINVLLSELKILNSELGRIALSSAVIGDHVSMFLMIMGNVLRVWTQIVNHKVALGDLGSVIAFLVVVAFVLRPAMLAVVKRTPEGKPVYQSCIYALMLLFLGCLCVTRWFDQFLLLAPYILGLAVPHGPPLGSALVEKFEGMVENLFMPLFVTSCALRLTTMTIDFNNKMTWVNASIGIVALLVKFVVSLIPPLYNKMPKRDAAALALIMSSKGIVIEQGHFTFMFWVIICVANIVPILVKCLYDPSRKYAGYNKRNLMDLRRNAELPIVAVIHVPDNVNSVINLLEATCPTKDSPMIVNIIHLIKLSGLATPIFISHQKRLRTTTSDCYSENVIVAFNKFIGNNWGAVSVNTFTAVSPPSIMHEDICSLALDKLASLIILPFHRRWYIDGSVESDDELIRALNFRVLERAPCSVGILIDRVNLRRVMPVDGLSEKPSYRVAMIFLGGNDDREALTFARRMAQESTVILTVAHFSNAENNRGTGEDWDHMLDAIMLREVKTNGYINYVEKEVADGPETATIIHNMVNEYDMIIVGRRNNEESQQTTGLKEWSECPELGVLGDLLASIDYSGRCSVLVVQQQETVLLSNQQRNHFVFEGLLKDSMALVASTKTFMQEFYCIHDKLTLQPCLGTARVSKWACPPPHQLKLNVDFALGSRWW</sequence>
<organism evidence="14 15">
    <name type="scientific">Xanthoceras sorbifolium</name>
    <dbReference type="NCBI Taxonomy" id="99658"/>
    <lineage>
        <taxon>Eukaryota</taxon>
        <taxon>Viridiplantae</taxon>
        <taxon>Streptophyta</taxon>
        <taxon>Embryophyta</taxon>
        <taxon>Tracheophyta</taxon>
        <taxon>Spermatophyta</taxon>
        <taxon>Magnoliopsida</taxon>
        <taxon>eudicotyledons</taxon>
        <taxon>Gunneridae</taxon>
        <taxon>Pentapetalae</taxon>
        <taxon>rosids</taxon>
        <taxon>malvids</taxon>
        <taxon>Sapindales</taxon>
        <taxon>Sapindaceae</taxon>
        <taxon>Xanthoceroideae</taxon>
        <taxon>Xanthoceras</taxon>
    </lineage>
</organism>
<evidence type="ECO:0000256" key="4">
    <source>
        <dbReference type="ARBA" id="ARBA00022692"/>
    </source>
</evidence>
<dbReference type="InterPro" id="IPR057290">
    <property type="entry name" value="CHX17_C"/>
</dbReference>
<gene>
    <name evidence="14" type="ORF">JRO89_XS09G0181600</name>
</gene>
<evidence type="ECO:0000256" key="8">
    <source>
        <dbReference type="ARBA" id="ARBA00023136"/>
    </source>
</evidence>
<evidence type="ECO:0000256" key="1">
    <source>
        <dbReference type="ARBA" id="ARBA00004141"/>
    </source>
</evidence>
<feature type="transmembrane region" description="Helical" evidence="10">
    <location>
        <begin position="203"/>
        <end position="221"/>
    </location>
</feature>
<accession>A0ABQ8HLU2</accession>
<dbReference type="InterPro" id="IPR057291">
    <property type="entry name" value="CHX17_2nd"/>
</dbReference>
<dbReference type="Pfam" id="PF23256">
    <property type="entry name" value="CHX17_2nd"/>
    <property type="match status" value="1"/>
</dbReference>
<evidence type="ECO:0000256" key="7">
    <source>
        <dbReference type="ARBA" id="ARBA00023065"/>
    </source>
</evidence>
<feature type="transmembrane region" description="Helical" evidence="10">
    <location>
        <begin position="132"/>
        <end position="152"/>
    </location>
</feature>
<evidence type="ECO:0008006" key="16">
    <source>
        <dbReference type="Google" id="ProtNLM"/>
    </source>
</evidence>
<dbReference type="Pfam" id="PF23259">
    <property type="entry name" value="CHX17_C"/>
    <property type="match status" value="1"/>
</dbReference>
<dbReference type="Gene3D" id="1.20.1530.20">
    <property type="match status" value="1"/>
</dbReference>
<dbReference type="EMBL" id="JAFEMO010000009">
    <property type="protein sequence ID" value="KAH7565291.1"/>
    <property type="molecule type" value="Genomic_DNA"/>
</dbReference>
<feature type="transmembrane region" description="Helical" evidence="10">
    <location>
        <begin position="51"/>
        <end position="69"/>
    </location>
</feature>
<name>A0ABQ8HLU2_9ROSI</name>
<dbReference type="InterPro" id="IPR038770">
    <property type="entry name" value="Na+/solute_symporter_sf"/>
</dbReference>
<feature type="transmembrane region" description="Helical" evidence="10">
    <location>
        <begin position="406"/>
        <end position="424"/>
    </location>
</feature>
<evidence type="ECO:0000313" key="14">
    <source>
        <dbReference type="EMBL" id="KAH7565291.1"/>
    </source>
</evidence>
<feature type="transmembrane region" description="Helical" evidence="10">
    <location>
        <begin position="354"/>
        <end position="375"/>
    </location>
</feature>
<keyword evidence="2" id="KW-0813">Transport</keyword>